<feature type="binding site" evidence="9">
    <location>
        <position position="149"/>
    </location>
    <ligand>
        <name>Zn(2+)</name>
        <dbReference type="ChEBI" id="CHEBI:29105"/>
        <note>catalytic</note>
    </ligand>
</feature>
<keyword evidence="5 9" id="KW-0862">Zinc</keyword>
<evidence type="ECO:0000256" key="7">
    <source>
        <dbReference type="ARBA" id="ARBA00023049"/>
    </source>
</evidence>
<feature type="active site" description="Proton donor/acceptor" evidence="9">
    <location>
        <position position="207"/>
    </location>
</feature>
<evidence type="ECO:0000256" key="5">
    <source>
        <dbReference type="ARBA" id="ARBA00022833"/>
    </source>
</evidence>
<keyword evidence="6 9" id="KW-0224">Dipeptidase</keyword>
<keyword evidence="8" id="KW-0961">Cell wall biogenesis/degradation</keyword>
<keyword evidence="3 9" id="KW-0479">Metal-binding</keyword>
<dbReference type="GO" id="GO:0008237">
    <property type="term" value="F:metallopeptidase activity"/>
    <property type="evidence" value="ECO:0007669"/>
    <property type="project" value="UniProtKB-KW"/>
</dbReference>
<evidence type="ECO:0000256" key="2">
    <source>
        <dbReference type="ARBA" id="ARBA00022670"/>
    </source>
</evidence>
<dbReference type="PANTHER" id="PTHR43126:SF1">
    <property type="entry name" value="D-ALANYL-D-ALANINE DIPEPTIDASE"/>
    <property type="match status" value="1"/>
</dbReference>
<proteinExistence type="inferred from homology"/>
<dbReference type="GO" id="GO:0008270">
    <property type="term" value="F:zinc ion binding"/>
    <property type="evidence" value="ECO:0007669"/>
    <property type="project" value="UniProtKB-UniRule"/>
</dbReference>
<feature type="signal peptide" evidence="10">
    <location>
        <begin position="1"/>
        <end position="19"/>
    </location>
</feature>
<comment type="cofactor">
    <cofactor evidence="9">
        <name>Zn(2+)</name>
        <dbReference type="ChEBI" id="CHEBI:29105"/>
    </cofactor>
    <text evidence="9">Binds 1 zinc ion per subunit.</text>
</comment>
<feature type="binding site" evidence="9">
    <location>
        <position position="210"/>
    </location>
    <ligand>
        <name>Zn(2+)</name>
        <dbReference type="ChEBI" id="CHEBI:29105"/>
        <note>catalytic</note>
    </ligand>
</feature>
<keyword evidence="10" id="KW-0732">Signal</keyword>
<dbReference type="PANTHER" id="PTHR43126">
    <property type="entry name" value="D-ALANYL-D-ALANINE DIPEPTIDASE"/>
    <property type="match status" value="1"/>
</dbReference>
<dbReference type="GO" id="GO:0006508">
    <property type="term" value="P:proteolysis"/>
    <property type="evidence" value="ECO:0007669"/>
    <property type="project" value="UniProtKB-KW"/>
</dbReference>
<feature type="chain" id="PRO_5024348861" description="D-alanyl-D-alanine dipeptidase" evidence="10">
    <location>
        <begin position="20"/>
        <end position="234"/>
    </location>
</feature>
<keyword evidence="7 9" id="KW-0482">Metalloprotease</keyword>
<dbReference type="CDD" id="cd14840">
    <property type="entry name" value="D-Ala-D-Ala_dipeptidase_Aad"/>
    <property type="match status" value="1"/>
</dbReference>
<organism evidence="11 13">
    <name type="scientific">Rufibacter glacialis</name>
    <dbReference type="NCBI Taxonomy" id="1259555"/>
    <lineage>
        <taxon>Bacteria</taxon>
        <taxon>Pseudomonadati</taxon>
        <taxon>Bacteroidota</taxon>
        <taxon>Cytophagia</taxon>
        <taxon>Cytophagales</taxon>
        <taxon>Hymenobacteraceae</taxon>
        <taxon>Rufibacter</taxon>
    </lineage>
</organism>
<comment type="caution">
    <text evidence="11">The sequence shown here is derived from an EMBL/GenBank/DDBJ whole genome shotgun (WGS) entry which is preliminary data.</text>
</comment>
<evidence type="ECO:0000256" key="4">
    <source>
        <dbReference type="ARBA" id="ARBA00022801"/>
    </source>
</evidence>
<dbReference type="Pfam" id="PF01427">
    <property type="entry name" value="Peptidase_M15"/>
    <property type="match status" value="1"/>
</dbReference>
<keyword evidence="14" id="KW-1185">Reference proteome</keyword>
<evidence type="ECO:0000256" key="10">
    <source>
        <dbReference type="SAM" id="SignalP"/>
    </source>
</evidence>
<evidence type="ECO:0000256" key="6">
    <source>
        <dbReference type="ARBA" id="ARBA00022997"/>
    </source>
</evidence>
<evidence type="ECO:0000313" key="14">
    <source>
        <dbReference type="Proteomes" id="UP001570846"/>
    </source>
</evidence>
<evidence type="ECO:0000256" key="3">
    <source>
        <dbReference type="ARBA" id="ARBA00022723"/>
    </source>
</evidence>
<dbReference type="GO" id="GO:0071555">
    <property type="term" value="P:cell wall organization"/>
    <property type="evidence" value="ECO:0007669"/>
    <property type="project" value="UniProtKB-KW"/>
</dbReference>
<comment type="similarity">
    <text evidence="9">Belongs to the peptidase M15D family.</text>
</comment>
<dbReference type="Proteomes" id="UP001570846">
    <property type="component" value="Unassembled WGS sequence"/>
</dbReference>
<keyword evidence="4 9" id="KW-0378">Hydrolase</keyword>
<evidence type="ECO:0000313" key="12">
    <source>
        <dbReference type="EMBL" id="MFA1773282.1"/>
    </source>
</evidence>
<name>A0A5M8QPU8_9BACT</name>
<dbReference type="OrthoDB" id="9801430at2"/>
<sequence>MKKIFCTAFLLWASSYAWAQKPIPKNQYGLSVVSDLALYQEQVKQNPAQKLVELASYIPGLVLDIKYATADNLAGEPVYALATAYARKPVADALKQIQAELKPLGLGLKIYDGYRPYQVTVKFFEKVRDSVFVASPRTGSRHNRGCAIDLTLVRLRDGKELKMPTAYDAFTPKAHSEYARLPKKVKQNRDLLKQAMLRHGFQVYADEWWHFDFKDWRSYPLLDIPFEELNALKE</sequence>
<protein>
    <recommendedName>
        <fullName evidence="9">D-alanyl-D-alanine dipeptidase</fullName>
        <shortName evidence="9">D-Ala-D-Ala dipeptidase</shortName>
        <ecNumber evidence="9">3.4.13.22</ecNumber>
    </recommendedName>
</protein>
<dbReference type="Gene3D" id="3.30.1380.10">
    <property type="match status" value="1"/>
</dbReference>
<feature type="site" description="Transition state stabilizer" evidence="9">
    <location>
        <position position="115"/>
    </location>
</feature>
<dbReference type="InterPro" id="IPR009045">
    <property type="entry name" value="Zn_M74/Hedgehog-like"/>
</dbReference>
<evidence type="ECO:0000256" key="1">
    <source>
        <dbReference type="ARBA" id="ARBA00001362"/>
    </source>
</evidence>
<accession>A0A5M8QPU8</accession>
<reference evidence="12 14" key="3">
    <citation type="submission" date="2024-08" db="EMBL/GenBank/DDBJ databases">
        <authorList>
            <person name="Wei W."/>
        </authorList>
    </citation>
    <scope>NUCLEOTIDE SEQUENCE [LARGE SCALE GENOMIC DNA]</scope>
    <source>
        <strain evidence="12 14">XU2</strain>
    </source>
</reference>
<comment type="catalytic activity">
    <reaction evidence="1 9">
        <text>D-alanyl-D-alanine + H2O = 2 D-alanine</text>
        <dbReference type="Rhea" id="RHEA:20661"/>
        <dbReference type="ChEBI" id="CHEBI:15377"/>
        <dbReference type="ChEBI" id="CHEBI:57416"/>
        <dbReference type="ChEBI" id="CHEBI:57822"/>
        <dbReference type="EC" id="3.4.13.22"/>
    </reaction>
</comment>
<dbReference type="HAMAP" id="MF_01924">
    <property type="entry name" value="A_A_dipeptidase"/>
    <property type="match status" value="1"/>
</dbReference>
<reference evidence="11 13" key="2">
    <citation type="submission" date="2019-09" db="EMBL/GenBank/DDBJ databases">
        <title>A bacterium isolated from glacier soil.</title>
        <authorList>
            <person name="Liu Q."/>
        </authorList>
    </citation>
    <scope>NUCLEOTIDE SEQUENCE [LARGE SCALE GENOMIC DNA]</scope>
    <source>
        <strain evidence="11 13">MDT1-10-3</strain>
    </source>
</reference>
<dbReference type="RefSeq" id="WP_149096695.1">
    <property type="nucleotide sequence ID" value="NZ_BMMG01000010.1"/>
</dbReference>
<dbReference type="GO" id="GO:0160237">
    <property type="term" value="F:D-Ala-D-Ala dipeptidase activity"/>
    <property type="evidence" value="ECO:0007669"/>
    <property type="project" value="UniProtKB-EC"/>
</dbReference>
<dbReference type="Proteomes" id="UP000323866">
    <property type="component" value="Unassembled WGS sequence"/>
</dbReference>
<dbReference type="EMBL" id="JBGOGF010000012">
    <property type="protein sequence ID" value="MFA1773282.1"/>
    <property type="molecule type" value="Genomic_DNA"/>
</dbReference>
<reference evidence="11 13" key="1">
    <citation type="submission" date="2019-07" db="EMBL/GenBank/DDBJ databases">
        <authorList>
            <person name="Qu J.-H."/>
        </authorList>
    </citation>
    <scope>NUCLEOTIDE SEQUENCE [LARGE SCALE GENOMIC DNA]</scope>
    <source>
        <strain evidence="11 13">MDT1-10-3</strain>
    </source>
</reference>
<keyword evidence="2 9" id="KW-0645">Protease</keyword>
<feature type="binding site" evidence="9">
    <location>
        <position position="142"/>
    </location>
    <ligand>
        <name>Zn(2+)</name>
        <dbReference type="ChEBI" id="CHEBI:29105"/>
        <note>catalytic</note>
    </ligand>
</feature>
<comment type="function">
    <text evidence="9">Catalyzes hydrolysis of the D-alanyl-D-alanine dipeptide.</text>
</comment>
<dbReference type="InterPro" id="IPR000755">
    <property type="entry name" value="A_A_dipeptidase"/>
</dbReference>
<dbReference type="SUPFAM" id="SSF55166">
    <property type="entry name" value="Hedgehog/DD-peptidase"/>
    <property type="match status" value="1"/>
</dbReference>
<dbReference type="AlphaFoldDB" id="A0A5M8QPU8"/>
<gene>
    <name evidence="12" type="ORF">ACD591_18420</name>
    <name evidence="11" type="ORF">FOE74_00730</name>
</gene>
<evidence type="ECO:0000313" key="13">
    <source>
        <dbReference type="Proteomes" id="UP000323866"/>
    </source>
</evidence>
<evidence type="ECO:0000313" key="11">
    <source>
        <dbReference type="EMBL" id="KAA6438195.1"/>
    </source>
</evidence>
<evidence type="ECO:0000256" key="9">
    <source>
        <dbReference type="HAMAP-Rule" id="MF_01924"/>
    </source>
</evidence>
<dbReference type="EC" id="3.4.13.22" evidence="9"/>
<dbReference type="EMBL" id="VKKZ01000001">
    <property type="protein sequence ID" value="KAA6438195.1"/>
    <property type="molecule type" value="Genomic_DNA"/>
</dbReference>
<evidence type="ECO:0000256" key="8">
    <source>
        <dbReference type="ARBA" id="ARBA00023316"/>
    </source>
</evidence>